<feature type="region of interest" description="Disordered" evidence="7">
    <location>
        <begin position="1453"/>
        <end position="1487"/>
    </location>
</feature>
<dbReference type="SUPFAM" id="SSF55874">
    <property type="entry name" value="ATPase domain of HSP90 chaperone/DNA topoisomerase II/histidine kinase"/>
    <property type="match status" value="1"/>
</dbReference>
<feature type="region of interest" description="Disordered" evidence="7">
    <location>
        <begin position="1353"/>
        <end position="1386"/>
    </location>
</feature>
<feature type="compositionally biased region" description="Low complexity" evidence="7">
    <location>
        <begin position="1223"/>
        <end position="1237"/>
    </location>
</feature>
<evidence type="ECO:0000256" key="2">
    <source>
        <dbReference type="ARBA" id="ARBA00012438"/>
    </source>
</evidence>
<evidence type="ECO:0000256" key="6">
    <source>
        <dbReference type="PROSITE-ProRule" id="PRU00169"/>
    </source>
</evidence>
<dbReference type="HOGENOM" id="CLU_002763_0_0_1"/>
<keyword evidence="4" id="KW-0808">Transferase</keyword>
<dbReference type="InterPro" id="IPR011006">
    <property type="entry name" value="CheY-like_superfamily"/>
</dbReference>
<dbReference type="SUPFAM" id="SSF47384">
    <property type="entry name" value="Homodimeric domain of signal transducing histidine kinase"/>
    <property type="match status" value="1"/>
</dbReference>
<dbReference type="OMA" id="WHFRTEV"/>
<dbReference type="InterPro" id="IPR003594">
    <property type="entry name" value="HATPase_dom"/>
</dbReference>
<evidence type="ECO:0000256" key="3">
    <source>
        <dbReference type="ARBA" id="ARBA00022553"/>
    </source>
</evidence>
<dbReference type="EMBL" id="JH921443">
    <property type="protein sequence ID" value="EKD14948.1"/>
    <property type="molecule type" value="Genomic_DNA"/>
</dbReference>
<keyword evidence="11" id="KW-1185">Reference proteome</keyword>
<dbReference type="PANTHER" id="PTHR43047">
    <property type="entry name" value="TWO-COMPONENT HISTIDINE PROTEIN KINASE"/>
    <property type="match status" value="1"/>
</dbReference>
<dbReference type="GO" id="GO:0009927">
    <property type="term" value="F:histidine phosphotransfer kinase activity"/>
    <property type="evidence" value="ECO:0007669"/>
    <property type="project" value="TreeGrafter"/>
</dbReference>
<feature type="compositionally biased region" description="Acidic residues" evidence="7">
    <location>
        <begin position="490"/>
        <end position="504"/>
    </location>
</feature>
<evidence type="ECO:0000313" key="10">
    <source>
        <dbReference type="EMBL" id="EKD14948.1"/>
    </source>
</evidence>
<feature type="domain" description="Response regulatory" evidence="9">
    <location>
        <begin position="1267"/>
        <end position="1450"/>
    </location>
</feature>
<dbReference type="PANTHER" id="PTHR43047:SF72">
    <property type="entry name" value="OSMOSENSING HISTIDINE PROTEIN KINASE SLN1"/>
    <property type="match status" value="1"/>
</dbReference>
<dbReference type="PROSITE" id="PS50110">
    <property type="entry name" value="RESPONSE_REGULATORY"/>
    <property type="match status" value="1"/>
</dbReference>
<feature type="compositionally biased region" description="Polar residues" evidence="7">
    <location>
        <begin position="1357"/>
        <end position="1380"/>
    </location>
</feature>
<name>K1X2C6_MARBU</name>
<dbReference type="GO" id="GO:0005886">
    <property type="term" value="C:plasma membrane"/>
    <property type="evidence" value="ECO:0007669"/>
    <property type="project" value="TreeGrafter"/>
</dbReference>
<evidence type="ECO:0000313" key="11">
    <source>
        <dbReference type="Proteomes" id="UP000006753"/>
    </source>
</evidence>
<dbReference type="GO" id="GO:0000155">
    <property type="term" value="F:phosphorelay sensor kinase activity"/>
    <property type="evidence" value="ECO:0007669"/>
    <property type="project" value="InterPro"/>
</dbReference>
<dbReference type="SUPFAM" id="SSF55781">
    <property type="entry name" value="GAF domain-like"/>
    <property type="match status" value="1"/>
</dbReference>
<dbReference type="Gene3D" id="1.10.287.130">
    <property type="match status" value="1"/>
</dbReference>
<dbReference type="EC" id="2.7.13.3" evidence="2"/>
<dbReference type="Pfam" id="PF00072">
    <property type="entry name" value="Response_reg"/>
    <property type="match status" value="1"/>
</dbReference>
<feature type="compositionally biased region" description="Basic and acidic residues" evidence="7">
    <location>
        <begin position="1463"/>
        <end position="1487"/>
    </location>
</feature>
<dbReference type="Pfam" id="PF02518">
    <property type="entry name" value="HATPase_c"/>
    <property type="match status" value="1"/>
</dbReference>
<dbReference type="InterPro" id="IPR003661">
    <property type="entry name" value="HisK_dim/P_dom"/>
</dbReference>
<dbReference type="Gene3D" id="3.30.565.10">
    <property type="entry name" value="Histidine kinase-like ATPase, C-terminal domain"/>
    <property type="match status" value="1"/>
</dbReference>
<keyword evidence="5 10" id="KW-0418">Kinase</keyword>
<feature type="compositionally biased region" description="Polar residues" evidence="7">
    <location>
        <begin position="1208"/>
        <end position="1222"/>
    </location>
</feature>
<dbReference type="Proteomes" id="UP000006753">
    <property type="component" value="Unassembled WGS sequence"/>
</dbReference>
<gene>
    <name evidence="10" type="ORF">MBM_06709</name>
</gene>
<dbReference type="CDD" id="cd00082">
    <property type="entry name" value="HisKA"/>
    <property type="match status" value="1"/>
</dbReference>
<dbReference type="PRINTS" id="PR00344">
    <property type="entry name" value="BCTRLSENSOR"/>
</dbReference>
<accession>K1X2C6</accession>
<dbReference type="Gene3D" id="3.30.450.40">
    <property type="match status" value="1"/>
</dbReference>
<dbReference type="SMART" id="SM00448">
    <property type="entry name" value="REC"/>
    <property type="match status" value="1"/>
</dbReference>
<dbReference type="eggNOG" id="KOG0519">
    <property type="taxonomic scope" value="Eukaryota"/>
</dbReference>
<evidence type="ECO:0000256" key="5">
    <source>
        <dbReference type="ARBA" id="ARBA00022777"/>
    </source>
</evidence>
<feature type="compositionally biased region" description="Basic and acidic residues" evidence="7">
    <location>
        <begin position="480"/>
        <end position="489"/>
    </location>
</feature>
<dbReference type="SMART" id="SM00387">
    <property type="entry name" value="HATPase_c"/>
    <property type="match status" value="1"/>
</dbReference>
<dbReference type="Pfam" id="PF00512">
    <property type="entry name" value="HisKA"/>
    <property type="match status" value="1"/>
</dbReference>
<dbReference type="SUPFAM" id="SSF52172">
    <property type="entry name" value="CheY-like"/>
    <property type="match status" value="1"/>
</dbReference>
<reference evidence="10 11" key="1">
    <citation type="journal article" date="2012" name="BMC Genomics">
        <title>Sequencing the genome of Marssonina brunnea reveals fungus-poplar co-evolution.</title>
        <authorList>
            <person name="Zhu S."/>
            <person name="Cao Y.-Z."/>
            <person name="Jiang C."/>
            <person name="Tan B.-Y."/>
            <person name="Wang Z."/>
            <person name="Feng S."/>
            <person name="Zhang L."/>
            <person name="Su X.-H."/>
            <person name="Brejova B."/>
            <person name="Vinar T."/>
            <person name="Xu M."/>
            <person name="Wang M.-X."/>
            <person name="Zhang S.-G."/>
            <person name="Huang M.-R."/>
            <person name="Wu R."/>
            <person name="Zhou Y."/>
        </authorList>
    </citation>
    <scope>NUCLEOTIDE SEQUENCE [LARGE SCALE GENOMIC DNA]</scope>
    <source>
        <strain evidence="10 11">MB_m1</strain>
    </source>
</reference>
<dbReference type="InterPro" id="IPR036097">
    <property type="entry name" value="HisK_dim/P_sf"/>
</dbReference>
<feature type="modified residue" description="4-aspartylphosphate" evidence="6">
    <location>
        <position position="1318"/>
    </location>
</feature>
<feature type="region of interest" description="Disordered" evidence="7">
    <location>
        <begin position="1158"/>
        <end position="1260"/>
    </location>
</feature>
<dbReference type="InterPro" id="IPR001789">
    <property type="entry name" value="Sig_transdc_resp-reg_receiver"/>
</dbReference>
<evidence type="ECO:0000259" key="8">
    <source>
        <dbReference type="PROSITE" id="PS50109"/>
    </source>
</evidence>
<evidence type="ECO:0000259" key="9">
    <source>
        <dbReference type="PROSITE" id="PS50110"/>
    </source>
</evidence>
<feature type="region of interest" description="Disordered" evidence="7">
    <location>
        <begin position="48"/>
        <end position="103"/>
    </location>
</feature>
<dbReference type="KEGG" id="mbe:MBM_06709"/>
<evidence type="ECO:0000256" key="7">
    <source>
        <dbReference type="SAM" id="MobiDB-lite"/>
    </source>
</evidence>
<feature type="domain" description="Histidine kinase" evidence="8">
    <location>
        <begin position="717"/>
        <end position="982"/>
    </location>
</feature>
<dbReference type="CDD" id="cd17546">
    <property type="entry name" value="REC_hyHK_CKI1_RcsC-like"/>
    <property type="match status" value="1"/>
</dbReference>
<dbReference type="InterPro" id="IPR004358">
    <property type="entry name" value="Sig_transdc_His_kin-like_C"/>
</dbReference>
<evidence type="ECO:0000256" key="1">
    <source>
        <dbReference type="ARBA" id="ARBA00000085"/>
    </source>
</evidence>
<dbReference type="InParanoid" id="K1X2C6"/>
<dbReference type="InterPro" id="IPR036890">
    <property type="entry name" value="HATPase_C_sf"/>
</dbReference>
<dbReference type="Gene3D" id="3.40.50.2300">
    <property type="match status" value="1"/>
</dbReference>
<feature type="compositionally biased region" description="Basic and acidic residues" evidence="7">
    <location>
        <begin position="91"/>
        <end position="103"/>
    </location>
</feature>
<protein>
    <recommendedName>
        <fullName evidence="2">histidine kinase</fullName>
        <ecNumber evidence="2">2.7.13.3</ecNumber>
    </recommendedName>
</protein>
<comment type="catalytic activity">
    <reaction evidence="1">
        <text>ATP + protein L-histidine = ADP + protein N-phospho-L-histidine.</text>
        <dbReference type="EC" id="2.7.13.3"/>
    </reaction>
</comment>
<dbReference type="InterPro" id="IPR005467">
    <property type="entry name" value="His_kinase_dom"/>
</dbReference>
<keyword evidence="3 6" id="KW-0597">Phosphoprotein</keyword>
<evidence type="ECO:0000256" key="4">
    <source>
        <dbReference type="ARBA" id="ARBA00022679"/>
    </source>
</evidence>
<sequence>MTRLFTSHVLDLNLDLASVSCFSFAISPPPPPQRRTLFKHHKRIALETPTPGNYGRRLSSSSDAQHVHSRDSSLEGGVQVKTTCPSRKKSPHTDRYYQPKSVDGHIPEPIPVRYDQAHGPHFLPKVTNFNTQQSFSDTALTAFAQLIALRLAAQRAIVSLIDHENEYFLAESTSTLSVSDDDGAQNAWLSISGARVVRGQSLCEQTLRLKPNQDTTAEMTPWYLVPDLQLDEKMSTLDCVKGVPYLRFYCGVPLTNLNGVNIGCVYVVDDRPRTDFSLEQAQFMTKMAATVMDHLEGIRAKEDIVRVTMMSQALHAFIEGDGTMDGDWQRLKRYNLPSGAGVGFQWQTNRDDGTGSFRNGQKQLGKSRNLSALVGTSPVESPLQHTFPSPDARFTFNNSPWSSSSEVPQVPHLKSVFHAIDDPASQLAGRHDDEFANNGFATRLHDTFSRASNLVREGMEVDGAVFFDAPFRFYQGRRTLEMDPRRSEDQESLGESDTDSEPDTDDRSRPGPNPLILPSGSPSSMHSRHTTAPERGGASSNVPPVGLKSDILGFSTRHSSSLNNATNPPRTFTAIDHSLLTSLVKTYPLGELFVFDRDGPISLDSAPNFRSRDCSVVTIVNSVTEDKRARRAARKRADILRLLVAFPGARQIFFVPLYDSTSGCFIGSFAWSTSATRIFTAENHLSYLIAFGHSVMSEVSRLNTLSADRAKGDFISNVSHELRSPLHGVLASVEFLADTVLDGFQRNLVETVDICGRTLLDTIEHVLDFSKIKEFGQASVQPMGVVADLDVSAVIEEVLEGVYSGFEFNGLASEGLADTTRSRTKDVDHAKDTADNVVHRVLPTVIIDVDFRSQWKFPTVPGTWRRLTMNIFGNALKYTPSGYIKVKISAHAMADDLHTKKAGAVERTMVTLTVTDSGKGMSKEFMEKKMFMPFSQEDVTAPGTGLGMSIVKQIVDLSGGAIDIKSDQNAGTEITLSLPLENCAPPSKDNVQKSDSLYTREDPVVSVRRRVGGRTISILGFDDISGKSGLECEALFSLKASIAKYATEWFGFTLVDSTGAADIAISDESVYNKGAVSATSHRILLILCSNSAYRAISPSLTHTGQIVEFVSKPCGPHRLAKAFLNCLDAEDGTPYTPMEERSSIEFAPITLNSIHQSPTFTKTQTPIAVEPKPADTRPLLTRRVETSATTIDAEGAKALDGLGLRARGQSSTDNFGESSQATSGDNSGNSSNVSGESVAETDQTTPPSSSTSYVEDTNTPIAPRRPVMLLVEDNPVNMMLLATYMKKNKWEFEKATNGLLALEAFRRRSGGFDVIFMDVSMPVMTGYEATRHIRNLETERRLAYDQQSPMSFPKATPISSFPSNSSPGTPSATSPNSIFPTSPPSASAFDPSIIDRRMELPKSNSATLIIALTGFSSEKDQEMAFQAGVDIFMTKPVRFREVGKILEGWMKSREQGGGEEDLLSLRDGKRDGNRVVNEDARGGERNG</sequence>
<feature type="region of interest" description="Disordered" evidence="7">
    <location>
        <begin position="480"/>
        <end position="550"/>
    </location>
</feature>
<dbReference type="PROSITE" id="PS50109">
    <property type="entry name" value="HIS_KIN"/>
    <property type="match status" value="1"/>
</dbReference>
<dbReference type="OrthoDB" id="303614at2759"/>
<dbReference type="SMART" id="SM00388">
    <property type="entry name" value="HisKA"/>
    <property type="match status" value="1"/>
</dbReference>
<organism evidence="10 11">
    <name type="scientific">Marssonina brunnea f. sp. multigermtubi (strain MB_m1)</name>
    <name type="common">Marssonina leaf spot fungus</name>
    <dbReference type="NCBI Taxonomy" id="1072389"/>
    <lineage>
        <taxon>Eukaryota</taxon>
        <taxon>Fungi</taxon>
        <taxon>Dikarya</taxon>
        <taxon>Ascomycota</taxon>
        <taxon>Pezizomycotina</taxon>
        <taxon>Leotiomycetes</taxon>
        <taxon>Helotiales</taxon>
        <taxon>Drepanopezizaceae</taxon>
        <taxon>Drepanopeziza</taxon>
    </lineage>
</organism>
<dbReference type="InterPro" id="IPR029016">
    <property type="entry name" value="GAF-like_dom_sf"/>
</dbReference>
<proteinExistence type="predicted"/>
<dbReference type="FunFam" id="1.10.287.130:FF:000023">
    <property type="entry name" value="Sensor histidine kinase/response regulator, putative"/>
    <property type="match status" value="1"/>
</dbReference>